<dbReference type="EMBL" id="LGGD01000103">
    <property type="protein sequence ID" value="KUK61769.1"/>
    <property type="molecule type" value="Genomic_DNA"/>
</dbReference>
<gene>
    <name evidence="1" type="ORF">XD82_0957</name>
</gene>
<comment type="caution">
    <text evidence="1">The sequence shown here is derived from an EMBL/GenBank/DDBJ whole genome shotgun (WGS) entry which is preliminary data.</text>
</comment>
<name>A0A101GNP1_9EURY</name>
<dbReference type="Proteomes" id="UP000054323">
    <property type="component" value="Unassembled WGS sequence"/>
</dbReference>
<organism evidence="1 2">
    <name type="scientific">Methanoculleus marisnigri</name>
    <dbReference type="NCBI Taxonomy" id="2198"/>
    <lineage>
        <taxon>Archaea</taxon>
        <taxon>Methanobacteriati</taxon>
        <taxon>Methanobacteriota</taxon>
        <taxon>Stenosarchaea group</taxon>
        <taxon>Methanomicrobia</taxon>
        <taxon>Methanomicrobiales</taxon>
        <taxon>Methanomicrobiaceae</taxon>
        <taxon>Methanoculleus</taxon>
    </lineage>
</organism>
<dbReference type="AntiFam" id="ANF00083">
    <property type="entry name" value="Shadow ORF (opposite leuS)"/>
</dbReference>
<accession>A0A101GNP1</accession>
<dbReference type="AlphaFoldDB" id="A0A101GNP1"/>
<sequence>MLRRPGDLFGRIQDIVPVNPHEPLALREDLDRGLAPPAGPYPLLEFLLPFQDPGPFHIVEDRLPAGLRRHPRIGARCCGHNALTVDCLPEFQVVLFPPVDVRLVPERTDHHRTAAEARVDRDVLDDRHLVLEDRDREPPPLHAAVSLVIGVNRHRNTGREQFRPGGGDLDAVKVEVVERGRAGNVVDLGKCNGRLAPGAEVHRMLALVDVAGFEHLQKRSLSLFIILREHGDVFVAPVGGEPEPPHGRPHLLDVPDREVAAHLPELLPRYIVFGDPVSLLDLHLGGEAVAVPPLREHHVKTAHTLVPRDKVDVAPVQCVPDMEVAGRIRRRRVDDEPGFWRVGIEIIVLIAPGALPAPLHFFDIVVFR</sequence>
<proteinExistence type="predicted"/>
<evidence type="ECO:0000313" key="1">
    <source>
        <dbReference type="EMBL" id="KUK61769.1"/>
    </source>
</evidence>
<protein>
    <submittedName>
        <fullName evidence="1">Uncharacterized protein</fullName>
    </submittedName>
</protein>
<reference evidence="2" key="1">
    <citation type="journal article" date="2015" name="MBio">
        <title>Genome-Resolved Metagenomic Analysis Reveals Roles for Candidate Phyla and Other Microbial Community Members in Biogeochemical Transformations in Oil Reservoirs.</title>
        <authorList>
            <person name="Hu P."/>
            <person name="Tom L."/>
            <person name="Singh A."/>
            <person name="Thomas B.C."/>
            <person name="Baker B.J."/>
            <person name="Piceno Y.M."/>
            <person name="Andersen G.L."/>
            <person name="Banfield J.F."/>
        </authorList>
    </citation>
    <scope>NUCLEOTIDE SEQUENCE [LARGE SCALE GENOMIC DNA]</scope>
</reference>
<dbReference type="PATRIC" id="fig|2198.4.peg.1276"/>
<evidence type="ECO:0000313" key="2">
    <source>
        <dbReference type="Proteomes" id="UP000054323"/>
    </source>
</evidence>